<dbReference type="Pfam" id="PF00440">
    <property type="entry name" value="TetR_N"/>
    <property type="match status" value="1"/>
</dbReference>
<dbReference type="SUPFAM" id="SSF48498">
    <property type="entry name" value="Tetracyclin repressor-like, C-terminal domain"/>
    <property type="match status" value="1"/>
</dbReference>
<sequence>MARPRSFDEAATMEKIVRQFWARGYEATSIRDLEAATGLGMTSLYNAFGGKRQVFCSALTYYSKHRTQRCIEGIERLPAPADRIRTFVARVIDAASEDPDRLGCLVINTAIELGPHDEDIATVVADNLAEVEAFFRRNYEAAQKQGQADPNVTPEDAGRSFSALMFGLRVLARSRPERDVMEGAARPLLALLRYGDQGCC</sequence>
<dbReference type="SUPFAM" id="SSF46689">
    <property type="entry name" value="Homeodomain-like"/>
    <property type="match status" value="1"/>
</dbReference>
<dbReference type="PROSITE" id="PS01081">
    <property type="entry name" value="HTH_TETR_1"/>
    <property type="match status" value="1"/>
</dbReference>
<evidence type="ECO:0000259" key="4">
    <source>
        <dbReference type="Pfam" id="PF00440"/>
    </source>
</evidence>
<dbReference type="InterPro" id="IPR036271">
    <property type="entry name" value="Tet_transcr_reg_TetR-rel_C_sf"/>
</dbReference>
<name>A0A1H3KZG2_9RHOB</name>
<proteinExistence type="predicted"/>
<dbReference type="STRING" id="321339.SAMN05444340_1113"/>
<keyword evidence="1" id="KW-0805">Transcription regulation</keyword>
<dbReference type="AlphaFoldDB" id="A0A1H3KZG2"/>
<dbReference type="PANTHER" id="PTHR47506:SF1">
    <property type="entry name" value="HTH-TYPE TRANSCRIPTIONAL REGULATOR YJDC"/>
    <property type="match status" value="1"/>
</dbReference>
<keyword evidence="2" id="KW-0238">DNA-binding</keyword>
<reference evidence="6 7" key="1">
    <citation type="submission" date="2016-10" db="EMBL/GenBank/DDBJ databases">
        <authorList>
            <person name="de Groot N.N."/>
        </authorList>
    </citation>
    <scope>NUCLEOTIDE SEQUENCE [LARGE SCALE GENOMIC DNA]</scope>
    <source>
        <strain evidence="6 7">DSM 26880</strain>
    </source>
</reference>
<dbReference type="InterPro" id="IPR009057">
    <property type="entry name" value="Homeodomain-like_sf"/>
</dbReference>
<accession>A0A1H3KZG2</accession>
<protein>
    <submittedName>
        <fullName evidence="6">Transcriptional regulator, TetR family</fullName>
    </submittedName>
</protein>
<evidence type="ECO:0000313" key="7">
    <source>
        <dbReference type="Proteomes" id="UP000199286"/>
    </source>
</evidence>
<keyword evidence="3" id="KW-0804">Transcription</keyword>
<dbReference type="Gene3D" id="1.10.357.10">
    <property type="entry name" value="Tetracycline Repressor, domain 2"/>
    <property type="match status" value="1"/>
</dbReference>
<dbReference type="InterPro" id="IPR001647">
    <property type="entry name" value="HTH_TetR"/>
</dbReference>
<feature type="domain" description="HTH tetR-type" evidence="4">
    <location>
        <begin position="16"/>
        <end position="55"/>
    </location>
</feature>
<dbReference type="EMBL" id="FNPF01000011">
    <property type="protein sequence ID" value="SDY57627.1"/>
    <property type="molecule type" value="Genomic_DNA"/>
</dbReference>
<evidence type="ECO:0000256" key="2">
    <source>
        <dbReference type="ARBA" id="ARBA00023125"/>
    </source>
</evidence>
<dbReference type="Proteomes" id="UP000199286">
    <property type="component" value="Unassembled WGS sequence"/>
</dbReference>
<dbReference type="InterPro" id="IPR011075">
    <property type="entry name" value="TetR_C"/>
</dbReference>
<organism evidence="6 7">
    <name type="scientific">Citreimonas salinaria</name>
    <dbReference type="NCBI Taxonomy" id="321339"/>
    <lineage>
        <taxon>Bacteria</taxon>
        <taxon>Pseudomonadati</taxon>
        <taxon>Pseudomonadota</taxon>
        <taxon>Alphaproteobacteria</taxon>
        <taxon>Rhodobacterales</taxon>
        <taxon>Roseobacteraceae</taxon>
        <taxon>Citreimonas</taxon>
    </lineage>
</organism>
<evidence type="ECO:0000259" key="5">
    <source>
        <dbReference type="Pfam" id="PF16925"/>
    </source>
</evidence>
<dbReference type="Gene3D" id="1.10.10.60">
    <property type="entry name" value="Homeodomain-like"/>
    <property type="match status" value="1"/>
</dbReference>
<gene>
    <name evidence="6" type="ORF">SAMN05444340_1113</name>
</gene>
<dbReference type="PANTHER" id="PTHR47506">
    <property type="entry name" value="TRANSCRIPTIONAL REGULATORY PROTEIN"/>
    <property type="match status" value="1"/>
</dbReference>
<dbReference type="Pfam" id="PF16925">
    <property type="entry name" value="TetR_C_13"/>
    <property type="match status" value="1"/>
</dbReference>
<feature type="domain" description="Tetracyclin repressor-like C-terminal" evidence="5">
    <location>
        <begin position="81"/>
        <end position="185"/>
    </location>
</feature>
<evidence type="ECO:0000256" key="3">
    <source>
        <dbReference type="ARBA" id="ARBA00023163"/>
    </source>
</evidence>
<evidence type="ECO:0000256" key="1">
    <source>
        <dbReference type="ARBA" id="ARBA00023015"/>
    </source>
</evidence>
<dbReference type="GO" id="GO:0003677">
    <property type="term" value="F:DNA binding"/>
    <property type="evidence" value="ECO:0007669"/>
    <property type="project" value="UniProtKB-KW"/>
</dbReference>
<dbReference type="RefSeq" id="WP_218141120.1">
    <property type="nucleotide sequence ID" value="NZ_FNPF01000011.1"/>
</dbReference>
<keyword evidence="7" id="KW-1185">Reference proteome</keyword>
<dbReference type="InterPro" id="IPR023772">
    <property type="entry name" value="DNA-bd_HTH_TetR-type_CS"/>
</dbReference>
<evidence type="ECO:0000313" key="6">
    <source>
        <dbReference type="EMBL" id="SDY57627.1"/>
    </source>
</evidence>